<dbReference type="Pfam" id="PF18950">
    <property type="entry name" value="DUF5694"/>
    <property type="match status" value="1"/>
</dbReference>
<evidence type="ECO:0000313" key="1">
    <source>
        <dbReference type="EMBL" id="MDW8548608.1"/>
    </source>
</evidence>
<sequence length="277" mass="32401">MKSLFTLILSLVCIYCASQKKINVILIGTMHFNNPGKDAAKSEEIDILKDHRQNSLEKITNKIVEKYKPTKVFVEYPSKNQKTLDKFYDLYKTGKAYYQADTLTKAWQKRYFEECEIFQLGFRLAKKSENQKVYAMDHPAEMRFDLFQQKAKEMQTIDESAFQKKIDESSNKTNSCYSKNDLADILKCFNTEKELQQNKGIYINLFNRLNKTPDFYGSDLVAGWYHRNLIMYSTIQNTVSDNDQNIVIIVGQGHAAMMQEFIKLDERFNLIKITDVF</sequence>
<comment type="caution">
    <text evidence="1">The sequence shown here is derived from an EMBL/GenBank/DDBJ whole genome shotgun (WGS) entry which is preliminary data.</text>
</comment>
<gene>
    <name evidence="1" type="ORF">NG800_006780</name>
</gene>
<organism evidence="1 2">
    <name type="scientific">Epilithonimonas ginsengisoli</name>
    <dbReference type="NCBI Taxonomy" id="1245592"/>
    <lineage>
        <taxon>Bacteria</taxon>
        <taxon>Pseudomonadati</taxon>
        <taxon>Bacteroidota</taxon>
        <taxon>Flavobacteriia</taxon>
        <taxon>Flavobacteriales</taxon>
        <taxon>Weeksellaceae</taxon>
        <taxon>Chryseobacterium group</taxon>
        <taxon>Epilithonimonas</taxon>
    </lineage>
</organism>
<keyword evidence="2" id="KW-1185">Reference proteome</keyword>
<proteinExistence type="predicted"/>
<evidence type="ECO:0000313" key="2">
    <source>
        <dbReference type="Proteomes" id="UP001204439"/>
    </source>
</evidence>
<accession>A0ABU4JG05</accession>
<dbReference type="InterPro" id="IPR043749">
    <property type="entry name" value="DUF5694"/>
</dbReference>
<reference evidence="1 2" key="1">
    <citation type="submission" date="2023-11" db="EMBL/GenBank/DDBJ databases">
        <title>First isolation, identification, and characterization of non-pathogenic Epilithonimonas ginsengisoli isolated from diseased farmed rainbow trout (Oncorhynchus mykiss) in Chile.</title>
        <authorList>
            <person name="Miranda C.D."/>
            <person name="Irgang R."/>
            <person name="Concha C."/>
            <person name="Rojas R."/>
            <person name="Avendano R."/>
        </authorList>
    </citation>
    <scope>NUCLEOTIDE SEQUENCE [LARGE SCALE GENOMIC DNA]</scope>
    <source>
        <strain evidence="1 2">FP99</strain>
    </source>
</reference>
<name>A0ABU4JG05_9FLAO</name>
<protein>
    <submittedName>
        <fullName evidence="1">DUF5694 domain-containing protein</fullName>
    </submittedName>
</protein>
<dbReference type="Proteomes" id="UP001204439">
    <property type="component" value="Unassembled WGS sequence"/>
</dbReference>
<dbReference type="RefSeq" id="WP_131797761.1">
    <property type="nucleotide sequence ID" value="NZ_JAMXLT020000009.1"/>
</dbReference>
<dbReference type="EMBL" id="JAMXLT020000009">
    <property type="protein sequence ID" value="MDW8548608.1"/>
    <property type="molecule type" value="Genomic_DNA"/>
</dbReference>